<accession>A0A2T1M1Q4</accession>
<feature type="compositionally biased region" description="Pro residues" evidence="2">
    <location>
        <begin position="45"/>
        <end position="62"/>
    </location>
</feature>
<reference evidence="6 7" key="2">
    <citation type="submission" date="2018-03" db="EMBL/GenBank/DDBJ databases">
        <authorList>
            <person name="Keele B.F."/>
        </authorList>
    </citation>
    <scope>NUCLEOTIDE SEQUENCE [LARGE SCALE GENOMIC DNA]</scope>
    <source>
        <strain evidence="6 7">CCALA 016</strain>
    </source>
</reference>
<evidence type="ECO:0000256" key="1">
    <source>
        <dbReference type="ARBA" id="ARBA00022729"/>
    </source>
</evidence>
<dbReference type="InterPro" id="IPR003715">
    <property type="entry name" value="Poly_export_N"/>
</dbReference>
<organism evidence="6 7">
    <name type="scientific">Aphanothece hegewaldii CCALA 016</name>
    <dbReference type="NCBI Taxonomy" id="2107694"/>
    <lineage>
        <taxon>Bacteria</taxon>
        <taxon>Bacillati</taxon>
        <taxon>Cyanobacteriota</taxon>
        <taxon>Cyanophyceae</taxon>
        <taxon>Oscillatoriophycideae</taxon>
        <taxon>Chroococcales</taxon>
        <taxon>Aphanothecaceae</taxon>
        <taxon>Aphanothece</taxon>
    </lineage>
</organism>
<dbReference type="InterPro" id="IPR019554">
    <property type="entry name" value="Soluble_ligand-bd"/>
</dbReference>
<dbReference type="OrthoDB" id="9793939at2"/>
<feature type="domain" description="Soluble ligand binding" evidence="5">
    <location>
        <begin position="163"/>
        <end position="212"/>
    </location>
</feature>
<evidence type="ECO:0000256" key="3">
    <source>
        <dbReference type="SAM" id="Phobius"/>
    </source>
</evidence>
<feature type="region of interest" description="Disordered" evidence="2">
    <location>
        <begin position="42"/>
        <end position="62"/>
    </location>
</feature>
<reference evidence="6 7" key="1">
    <citation type="submission" date="2018-03" db="EMBL/GenBank/DDBJ databases">
        <title>The ancient ancestry and fast evolution of plastids.</title>
        <authorList>
            <person name="Moore K.R."/>
            <person name="Magnabosco C."/>
            <person name="Momper L."/>
            <person name="Gold D.A."/>
            <person name="Bosak T."/>
            <person name="Fournier G.P."/>
        </authorList>
    </citation>
    <scope>NUCLEOTIDE SEQUENCE [LARGE SCALE GENOMIC DNA]</scope>
    <source>
        <strain evidence="6 7">CCALA 016</strain>
    </source>
</reference>
<dbReference type="GO" id="GO:0015159">
    <property type="term" value="F:polysaccharide transmembrane transporter activity"/>
    <property type="evidence" value="ECO:0007669"/>
    <property type="project" value="InterPro"/>
</dbReference>
<dbReference type="EMBL" id="PXOH01000003">
    <property type="protein sequence ID" value="PSF38631.1"/>
    <property type="molecule type" value="Genomic_DNA"/>
</dbReference>
<dbReference type="InterPro" id="IPR049712">
    <property type="entry name" value="Poly_export"/>
</dbReference>
<comment type="caution">
    <text evidence="6">The sequence shown here is derived from an EMBL/GenBank/DDBJ whole genome shotgun (WGS) entry which is preliminary data.</text>
</comment>
<dbReference type="Gene3D" id="3.10.560.10">
    <property type="entry name" value="Outer membrane lipoprotein wza domain like"/>
    <property type="match status" value="1"/>
</dbReference>
<keyword evidence="3" id="KW-0472">Membrane</keyword>
<feature type="transmembrane region" description="Helical" evidence="3">
    <location>
        <begin position="12"/>
        <end position="30"/>
    </location>
</feature>
<evidence type="ECO:0000259" key="5">
    <source>
        <dbReference type="Pfam" id="PF10531"/>
    </source>
</evidence>
<keyword evidence="7" id="KW-1185">Reference proteome</keyword>
<dbReference type="PANTHER" id="PTHR33619:SF3">
    <property type="entry name" value="POLYSACCHARIDE EXPORT PROTEIN GFCE-RELATED"/>
    <property type="match status" value="1"/>
</dbReference>
<dbReference type="Pfam" id="PF02563">
    <property type="entry name" value="Poly_export"/>
    <property type="match status" value="1"/>
</dbReference>
<dbReference type="Gene3D" id="3.30.1950.10">
    <property type="entry name" value="wza like domain"/>
    <property type="match status" value="1"/>
</dbReference>
<sequence length="396" mass="43385">MAKKQPLRSLNQFIYGCSSIVLWGLLEMSIGTPPVLSQHGLPRLAPEPPITPDAPPTFQPPDIPPRTITPPVYQDDSKQFQLYRLDIGDVVSVSVPEFPEFSASSPIDPEGNIQIPILGRVAVKGLTLDEVETKVRYELGRRFLRTEPDVVAVLTSSRPVQLTILGEVAKPGFYTVAPNSDLTVVITGAGGSTPRADLRSVIVRRPLVDGTVLEEKVDLYNPLIKGKSVPDFRVQGGDTIIISRLEVGQDNDYDRYLISRTSLNQPTMTVRVLVPLLPSGTALRNVTLPSGSTFLDVIASLPTTDRLRINVTDVSLLRFDQEKRGVITQSVNPEAALRGDVSQNLPLEDQDVIIVSRTLLGKVFAAFNIITQPIRDVRSFTNTINDFATGNFTRGN</sequence>
<dbReference type="AlphaFoldDB" id="A0A2T1M1Q4"/>
<evidence type="ECO:0000313" key="7">
    <source>
        <dbReference type="Proteomes" id="UP000239001"/>
    </source>
</evidence>
<evidence type="ECO:0000256" key="2">
    <source>
        <dbReference type="SAM" id="MobiDB-lite"/>
    </source>
</evidence>
<evidence type="ECO:0000259" key="4">
    <source>
        <dbReference type="Pfam" id="PF02563"/>
    </source>
</evidence>
<protein>
    <submittedName>
        <fullName evidence="6">Polysaccharide export protein</fullName>
    </submittedName>
</protein>
<keyword evidence="1" id="KW-0732">Signal</keyword>
<dbReference type="Proteomes" id="UP000239001">
    <property type="component" value="Unassembled WGS sequence"/>
</dbReference>
<dbReference type="PANTHER" id="PTHR33619">
    <property type="entry name" value="POLYSACCHARIDE EXPORT PROTEIN GFCE-RELATED"/>
    <property type="match status" value="1"/>
</dbReference>
<feature type="domain" description="Polysaccharide export protein N-terminal" evidence="4">
    <location>
        <begin position="81"/>
        <end position="150"/>
    </location>
</feature>
<gene>
    <name evidence="6" type="ORF">C7H19_03750</name>
</gene>
<proteinExistence type="predicted"/>
<evidence type="ECO:0000313" key="6">
    <source>
        <dbReference type="EMBL" id="PSF38631.1"/>
    </source>
</evidence>
<keyword evidence="3" id="KW-0812">Transmembrane</keyword>
<keyword evidence="3" id="KW-1133">Transmembrane helix</keyword>
<name>A0A2T1M1Q4_9CHRO</name>
<dbReference type="Pfam" id="PF10531">
    <property type="entry name" value="SLBB"/>
    <property type="match status" value="1"/>
</dbReference>